<evidence type="ECO:0000313" key="3">
    <source>
        <dbReference type="Proteomes" id="UP001460270"/>
    </source>
</evidence>
<reference evidence="3" key="1">
    <citation type="submission" date="2024-04" db="EMBL/GenBank/DDBJ databases">
        <title>Salinicola lusitanus LLJ914,a marine bacterium isolated from the Okinawa Trough.</title>
        <authorList>
            <person name="Li J."/>
        </authorList>
    </citation>
    <scope>NUCLEOTIDE SEQUENCE [LARGE SCALE GENOMIC DNA]</scope>
</reference>
<dbReference type="AlphaFoldDB" id="A0AAW0QCL2"/>
<feature type="region of interest" description="Disordered" evidence="1">
    <location>
        <begin position="30"/>
        <end position="52"/>
    </location>
</feature>
<evidence type="ECO:0000256" key="1">
    <source>
        <dbReference type="SAM" id="MobiDB-lite"/>
    </source>
</evidence>
<comment type="caution">
    <text evidence="2">The sequence shown here is derived from an EMBL/GenBank/DDBJ whole genome shotgun (WGS) entry which is preliminary data.</text>
</comment>
<dbReference type="Proteomes" id="UP001460270">
    <property type="component" value="Unassembled WGS sequence"/>
</dbReference>
<accession>A0AAW0QCL2</accession>
<sequence length="193" mass="20692">MERRTSLLSGSTSPVPCAFTADFKTNCGQKEEEAAVEGGRVPSPTSRDPSVIPSPRVVSLGIVRTSFPGELQFPSQLCVTPEEKTITALRATLSAQQETEGGGGDAQNRHFHQTFTTPTRTTMSMYGSNQRLNTLGPRSNSRPDLSTFRNDVFVGGNGYAGDYHEGGGGYGYTTTTFSRSSMHGGGQGDRRCK</sequence>
<evidence type="ECO:0000313" key="2">
    <source>
        <dbReference type="EMBL" id="KAK7945580.1"/>
    </source>
</evidence>
<dbReference type="EMBL" id="JBBPFD010000001">
    <property type="protein sequence ID" value="KAK7945580.1"/>
    <property type="molecule type" value="Genomic_DNA"/>
</dbReference>
<protein>
    <submittedName>
        <fullName evidence="2">Uncharacterized protein</fullName>
    </submittedName>
</protein>
<keyword evidence="3" id="KW-1185">Reference proteome</keyword>
<proteinExistence type="predicted"/>
<gene>
    <name evidence="2" type="ORF">WMY93_001308</name>
</gene>
<name>A0AAW0QCL2_9GOBI</name>
<organism evidence="2 3">
    <name type="scientific">Mugilogobius chulae</name>
    <name type="common">yellowstripe goby</name>
    <dbReference type="NCBI Taxonomy" id="88201"/>
    <lineage>
        <taxon>Eukaryota</taxon>
        <taxon>Metazoa</taxon>
        <taxon>Chordata</taxon>
        <taxon>Craniata</taxon>
        <taxon>Vertebrata</taxon>
        <taxon>Euteleostomi</taxon>
        <taxon>Actinopterygii</taxon>
        <taxon>Neopterygii</taxon>
        <taxon>Teleostei</taxon>
        <taxon>Neoteleostei</taxon>
        <taxon>Acanthomorphata</taxon>
        <taxon>Gobiaria</taxon>
        <taxon>Gobiiformes</taxon>
        <taxon>Gobioidei</taxon>
        <taxon>Gobiidae</taxon>
        <taxon>Gobionellinae</taxon>
        <taxon>Mugilogobius</taxon>
    </lineage>
</organism>